<dbReference type="Pfam" id="PF07687">
    <property type="entry name" value="M20_dimer"/>
    <property type="match status" value="1"/>
</dbReference>
<dbReference type="PRINTS" id="PR00934">
    <property type="entry name" value="XHISDIPTASE"/>
</dbReference>
<evidence type="ECO:0000313" key="19">
    <source>
        <dbReference type="EMBL" id="MBO8433550.1"/>
    </source>
</evidence>
<evidence type="ECO:0000256" key="17">
    <source>
        <dbReference type="ARBA" id="ARBA00078074"/>
    </source>
</evidence>
<keyword evidence="3" id="KW-0645">Protease</keyword>
<dbReference type="InterPro" id="IPR011650">
    <property type="entry name" value="Peptidase_M20_dimer"/>
</dbReference>
<reference evidence="19" key="2">
    <citation type="journal article" date="2021" name="PeerJ">
        <title>Extensive microbial diversity within the chicken gut microbiome revealed by metagenomics and culture.</title>
        <authorList>
            <person name="Gilroy R."/>
            <person name="Ravi A."/>
            <person name="Getino M."/>
            <person name="Pursley I."/>
            <person name="Horton D.L."/>
            <person name="Alikhan N.F."/>
            <person name="Baker D."/>
            <person name="Gharbi K."/>
            <person name="Hall N."/>
            <person name="Watson M."/>
            <person name="Adriaenssens E.M."/>
            <person name="Foster-Nyarko E."/>
            <person name="Jarju S."/>
            <person name="Secka A."/>
            <person name="Antonio M."/>
            <person name="Oren A."/>
            <person name="Chaudhuri R.R."/>
            <person name="La Ragione R."/>
            <person name="Hildebrand F."/>
            <person name="Pallen M.J."/>
        </authorList>
    </citation>
    <scope>NUCLEOTIDE SEQUENCE</scope>
    <source>
        <strain evidence="19">2889</strain>
    </source>
</reference>
<evidence type="ECO:0000256" key="3">
    <source>
        <dbReference type="ARBA" id="ARBA00022670"/>
    </source>
</evidence>
<accession>A0A9D9H041</accession>
<dbReference type="AlphaFoldDB" id="A0A9D9H041"/>
<evidence type="ECO:0000256" key="16">
    <source>
        <dbReference type="ARBA" id="ARBA00077688"/>
    </source>
</evidence>
<dbReference type="FunFam" id="3.40.630.10:FF:000018">
    <property type="entry name" value="Aminoacyl-histidine dipeptidase PepD"/>
    <property type="match status" value="1"/>
</dbReference>
<dbReference type="PIRSF" id="PIRSF016599">
    <property type="entry name" value="Xaa-His_dipept"/>
    <property type="match status" value="1"/>
</dbReference>
<evidence type="ECO:0000313" key="20">
    <source>
        <dbReference type="Proteomes" id="UP000823612"/>
    </source>
</evidence>
<evidence type="ECO:0000256" key="4">
    <source>
        <dbReference type="ARBA" id="ARBA00022723"/>
    </source>
</evidence>
<evidence type="ECO:0000256" key="8">
    <source>
        <dbReference type="ARBA" id="ARBA00023285"/>
    </source>
</evidence>
<name>A0A9D9H041_9BACT</name>
<evidence type="ECO:0000256" key="1">
    <source>
        <dbReference type="ARBA" id="ARBA00001941"/>
    </source>
</evidence>
<evidence type="ECO:0000256" key="9">
    <source>
        <dbReference type="ARBA" id="ARBA00036421"/>
    </source>
</evidence>
<dbReference type="GO" id="GO:0046872">
    <property type="term" value="F:metal ion binding"/>
    <property type="evidence" value="ECO:0007669"/>
    <property type="project" value="UniProtKB-KW"/>
</dbReference>
<evidence type="ECO:0000256" key="11">
    <source>
        <dbReference type="ARBA" id="ARBA00044252"/>
    </source>
</evidence>
<evidence type="ECO:0000256" key="7">
    <source>
        <dbReference type="ARBA" id="ARBA00023049"/>
    </source>
</evidence>
<evidence type="ECO:0000256" key="15">
    <source>
        <dbReference type="ARBA" id="ARBA00076004"/>
    </source>
</evidence>
<keyword evidence="8" id="KW-0170">Cobalt</keyword>
<dbReference type="Proteomes" id="UP000823612">
    <property type="component" value="Unassembled WGS sequence"/>
</dbReference>
<evidence type="ECO:0000256" key="6">
    <source>
        <dbReference type="ARBA" id="ARBA00022833"/>
    </source>
</evidence>
<dbReference type="NCBIfam" id="TIGR01893">
    <property type="entry name" value="aa-his-dipept"/>
    <property type="match status" value="1"/>
</dbReference>
<evidence type="ECO:0000256" key="14">
    <source>
        <dbReference type="ARBA" id="ARBA00075285"/>
    </source>
</evidence>
<dbReference type="InterPro" id="IPR001160">
    <property type="entry name" value="Peptidase_M20C"/>
</dbReference>
<dbReference type="SUPFAM" id="SSF53187">
    <property type="entry name" value="Zn-dependent exopeptidases"/>
    <property type="match status" value="1"/>
</dbReference>
<dbReference type="PANTHER" id="PTHR43501:SF1">
    <property type="entry name" value="CYTOSOL NON-SPECIFIC DIPEPTIDASE"/>
    <property type="match status" value="1"/>
</dbReference>
<dbReference type="FunFam" id="3.40.630.10:FF:000015">
    <property type="entry name" value="Aminoacyl-histidine dipeptidase PepD"/>
    <property type="match status" value="1"/>
</dbReference>
<dbReference type="Gene3D" id="3.40.630.10">
    <property type="entry name" value="Zn peptidases"/>
    <property type="match status" value="2"/>
</dbReference>
<evidence type="ECO:0000259" key="18">
    <source>
        <dbReference type="Pfam" id="PF07687"/>
    </source>
</evidence>
<dbReference type="GO" id="GO:0070573">
    <property type="term" value="F:metallodipeptidase activity"/>
    <property type="evidence" value="ECO:0007669"/>
    <property type="project" value="TreeGrafter"/>
</dbReference>
<keyword evidence="7" id="KW-0482">Metalloprotease</keyword>
<protein>
    <recommendedName>
        <fullName evidence="13">Cytosol non-specific dipeptidase</fullName>
        <ecNumber evidence="10">3.4.13.18</ecNumber>
    </recommendedName>
    <alternativeName>
        <fullName evidence="16">Aminoacyl-histidine dipeptidase</fullName>
    </alternativeName>
    <alternativeName>
        <fullName evidence="15">Beta-alanyl-histidine dipeptidase</fullName>
    </alternativeName>
    <alternativeName>
        <fullName evidence="14">Carnosinase</fullName>
    </alternativeName>
    <alternativeName>
        <fullName evidence="11">Peptidase D</fullName>
    </alternativeName>
    <alternativeName>
        <fullName evidence="17">Xaa-His dipeptidase</fullName>
    </alternativeName>
</protein>
<dbReference type="EC" id="3.4.13.18" evidence="10"/>
<dbReference type="GO" id="GO:0005829">
    <property type="term" value="C:cytosol"/>
    <property type="evidence" value="ECO:0007669"/>
    <property type="project" value="TreeGrafter"/>
</dbReference>
<sequence length="483" mass="53527">MNEVLNTLEPKLLWKYFGEVLQIPRPSKKEDKIRAYLVDFAQKHQLEYKTDKTGNVLIRKPATPGHENRPCVILQSHMDMVCEKNGDSKHNFDTDPIEVHIEDGWLKAKDTTLGADNGIGVAMELAVLASDDLEHGPIECLFTVDEETGLTGAFGLEPGFLNGKILLNLDSEDDGLFFIGCAGGIDTVIHYPYNQLLADSSLAYLNIQIKGLCGGHSGDDINKGRANANQLLARALYNLKDKYDFRLASFKGGNLRNAIAREATALIGIAQDKLPEMEKDIAALRDTFAAEYKHTEPNLELIAEKAGKPEWVFGEKNRDELIYALMTCPHGVLRMSDEIPDFVETSTNLAAVKSEDGDVLITTSQRSSVESAKLWAAQRVASCFKAIGAKTEHSEGYPGWNPNADSPILKLVLDTFKDLFHEEGKALAIHAGLECGLFSEKYPGMDMVSYGPTMRGVHSPDERLELSTVTRFWELTKEILKRI</sequence>
<dbReference type="Pfam" id="PF01546">
    <property type="entry name" value="Peptidase_M20"/>
    <property type="match status" value="1"/>
</dbReference>
<organism evidence="19 20">
    <name type="scientific">Candidatus Pullibacteroides excrementavium</name>
    <dbReference type="NCBI Taxonomy" id="2840905"/>
    <lineage>
        <taxon>Bacteria</taxon>
        <taxon>Pseudomonadati</taxon>
        <taxon>Bacteroidota</taxon>
        <taxon>Bacteroidia</taxon>
        <taxon>Bacteroidales</taxon>
        <taxon>Candidatus Pullibacteroides</taxon>
    </lineage>
</organism>
<gene>
    <name evidence="19" type="ORF">IAB08_09725</name>
</gene>
<evidence type="ECO:0000256" key="2">
    <source>
        <dbReference type="ARBA" id="ARBA00001947"/>
    </source>
</evidence>
<evidence type="ECO:0000256" key="5">
    <source>
        <dbReference type="ARBA" id="ARBA00022801"/>
    </source>
</evidence>
<dbReference type="GO" id="GO:0006508">
    <property type="term" value="P:proteolysis"/>
    <property type="evidence" value="ECO:0007669"/>
    <property type="project" value="UniProtKB-KW"/>
</dbReference>
<proteinExistence type="inferred from homology"/>
<reference evidence="19" key="1">
    <citation type="submission" date="2020-10" db="EMBL/GenBank/DDBJ databases">
        <authorList>
            <person name="Gilroy R."/>
        </authorList>
    </citation>
    <scope>NUCLEOTIDE SEQUENCE</scope>
    <source>
        <strain evidence="19">2889</strain>
    </source>
</reference>
<dbReference type="CDD" id="cd03890">
    <property type="entry name" value="M20_pepD"/>
    <property type="match status" value="1"/>
</dbReference>
<evidence type="ECO:0000256" key="10">
    <source>
        <dbReference type="ARBA" id="ARBA00038976"/>
    </source>
</evidence>
<keyword evidence="6" id="KW-0862">Zinc</keyword>
<comment type="caution">
    <text evidence="19">The sequence shown here is derived from an EMBL/GenBank/DDBJ whole genome shotgun (WGS) entry which is preliminary data.</text>
</comment>
<comment type="cofactor">
    <cofactor evidence="1">
        <name>Co(2+)</name>
        <dbReference type="ChEBI" id="CHEBI:48828"/>
    </cofactor>
</comment>
<dbReference type="InterPro" id="IPR002933">
    <property type="entry name" value="Peptidase_M20"/>
</dbReference>
<feature type="domain" description="Peptidase M20 dimerisation" evidence="18">
    <location>
        <begin position="209"/>
        <end position="295"/>
    </location>
</feature>
<comment type="catalytic activity">
    <reaction evidence="9">
        <text>Hydrolysis of dipeptides, preferentially hydrophobic dipeptides including prolyl amino acids.</text>
        <dbReference type="EC" id="3.4.13.18"/>
    </reaction>
</comment>
<dbReference type="PANTHER" id="PTHR43501">
    <property type="entry name" value="CYTOSOL NON-SPECIFIC DIPEPTIDASE"/>
    <property type="match status" value="1"/>
</dbReference>
<comment type="similarity">
    <text evidence="12">Belongs to the peptidase M20C family.</text>
</comment>
<keyword evidence="4" id="KW-0479">Metal-binding</keyword>
<comment type="cofactor">
    <cofactor evidence="2">
        <name>Zn(2+)</name>
        <dbReference type="ChEBI" id="CHEBI:29105"/>
    </cofactor>
</comment>
<dbReference type="EMBL" id="JADIMZ010000147">
    <property type="protein sequence ID" value="MBO8433550.1"/>
    <property type="molecule type" value="Genomic_DNA"/>
</dbReference>
<evidence type="ECO:0000256" key="13">
    <source>
        <dbReference type="ARBA" id="ARBA00071271"/>
    </source>
</evidence>
<evidence type="ECO:0000256" key="12">
    <source>
        <dbReference type="ARBA" id="ARBA00061423"/>
    </source>
</evidence>
<keyword evidence="5" id="KW-0378">Hydrolase</keyword>